<dbReference type="AlphaFoldDB" id="A0A5C5XIY1"/>
<feature type="region of interest" description="Disordered" evidence="1">
    <location>
        <begin position="51"/>
        <end position="75"/>
    </location>
</feature>
<evidence type="ECO:0000313" key="4">
    <source>
        <dbReference type="Proteomes" id="UP000316095"/>
    </source>
</evidence>
<gene>
    <name evidence="3" type="ORF">Pan54_34020</name>
</gene>
<evidence type="ECO:0000256" key="1">
    <source>
        <dbReference type="SAM" id="MobiDB-lite"/>
    </source>
</evidence>
<comment type="caution">
    <text evidence="3">The sequence shown here is derived from an EMBL/GenBank/DDBJ whole genome shotgun (WGS) entry which is preliminary data.</text>
</comment>
<evidence type="ECO:0008006" key="5">
    <source>
        <dbReference type="Google" id="ProtNLM"/>
    </source>
</evidence>
<organism evidence="3 4">
    <name type="scientific">Rubinisphaera italica</name>
    <dbReference type="NCBI Taxonomy" id="2527969"/>
    <lineage>
        <taxon>Bacteria</taxon>
        <taxon>Pseudomonadati</taxon>
        <taxon>Planctomycetota</taxon>
        <taxon>Planctomycetia</taxon>
        <taxon>Planctomycetales</taxon>
        <taxon>Planctomycetaceae</taxon>
        <taxon>Rubinisphaera</taxon>
    </lineage>
</organism>
<dbReference type="RefSeq" id="WP_146504489.1">
    <property type="nucleotide sequence ID" value="NZ_SJPG01000001.1"/>
</dbReference>
<dbReference type="EMBL" id="SJPG01000001">
    <property type="protein sequence ID" value="TWT62658.1"/>
    <property type="molecule type" value="Genomic_DNA"/>
</dbReference>
<feature type="chain" id="PRO_5023009906" description="Chromosome partition protein Smc" evidence="2">
    <location>
        <begin position="25"/>
        <end position="215"/>
    </location>
</feature>
<reference evidence="3 4" key="1">
    <citation type="submission" date="2019-02" db="EMBL/GenBank/DDBJ databases">
        <title>Deep-cultivation of Planctomycetes and their phenomic and genomic characterization uncovers novel biology.</title>
        <authorList>
            <person name="Wiegand S."/>
            <person name="Jogler M."/>
            <person name="Boedeker C."/>
            <person name="Pinto D."/>
            <person name="Vollmers J."/>
            <person name="Rivas-Marin E."/>
            <person name="Kohn T."/>
            <person name="Peeters S.H."/>
            <person name="Heuer A."/>
            <person name="Rast P."/>
            <person name="Oberbeckmann S."/>
            <person name="Bunk B."/>
            <person name="Jeske O."/>
            <person name="Meyerdierks A."/>
            <person name="Storesund J.E."/>
            <person name="Kallscheuer N."/>
            <person name="Luecker S."/>
            <person name="Lage O.M."/>
            <person name="Pohl T."/>
            <person name="Merkel B.J."/>
            <person name="Hornburger P."/>
            <person name="Mueller R.-W."/>
            <person name="Bruemmer F."/>
            <person name="Labrenz M."/>
            <person name="Spormann A.M."/>
            <person name="Op Den Camp H."/>
            <person name="Overmann J."/>
            <person name="Amann R."/>
            <person name="Jetten M.S.M."/>
            <person name="Mascher T."/>
            <person name="Medema M.H."/>
            <person name="Devos D.P."/>
            <person name="Kaster A.-K."/>
            <person name="Ovreas L."/>
            <person name="Rohde M."/>
            <person name="Galperin M.Y."/>
            <person name="Jogler C."/>
        </authorList>
    </citation>
    <scope>NUCLEOTIDE SEQUENCE [LARGE SCALE GENOMIC DNA]</scope>
    <source>
        <strain evidence="3 4">Pan54</strain>
    </source>
</reference>
<feature type="compositionally biased region" description="Pro residues" evidence="1">
    <location>
        <begin position="206"/>
        <end position="215"/>
    </location>
</feature>
<evidence type="ECO:0000313" key="3">
    <source>
        <dbReference type="EMBL" id="TWT62658.1"/>
    </source>
</evidence>
<keyword evidence="2" id="KW-0732">Signal</keyword>
<feature type="region of interest" description="Disordered" evidence="1">
    <location>
        <begin position="161"/>
        <end position="215"/>
    </location>
</feature>
<evidence type="ECO:0000256" key="2">
    <source>
        <dbReference type="SAM" id="SignalP"/>
    </source>
</evidence>
<proteinExistence type="predicted"/>
<feature type="signal peptide" evidence="2">
    <location>
        <begin position="1"/>
        <end position="24"/>
    </location>
</feature>
<sequence precursor="true">MLSRSCSFLIVFSLICTLSATGYAQPPRRGDRDLDQQLLEELEHVARMLRENREVEARRPENRERHPEHSPERPPHFHLQEKLEKIQHLHQAAEHLEMAGMGEVARDLHREAEEIERSIPKPAEHPRQAEQHHGDLEQLTRHLREMTQEFRRLSEEVEGIKKRMLQPDGVHYRNPQPMLRSPNYNPHDSNSPNDWKEQRDHGRPQVKPPQPVPST</sequence>
<keyword evidence="4" id="KW-1185">Reference proteome</keyword>
<accession>A0A5C5XIY1</accession>
<feature type="compositionally biased region" description="Polar residues" evidence="1">
    <location>
        <begin position="182"/>
        <end position="193"/>
    </location>
</feature>
<feature type="compositionally biased region" description="Basic and acidic residues" evidence="1">
    <location>
        <begin position="194"/>
        <end position="203"/>
    </location>
</feature>
<name>A0A5C5XIY1_9PLAN</name>
<dbReference type="Proteomes" id="UP000316095">
    <property type="component" value="Unassembled WGS sequence"/>
</dbReference>
<protein>
    <recommendedName>
        <fullName evidence="5">Chromosome partition protein Smc</fullName>
    </recommendedName>
</protein>